<evidence type="ECO:0000313" key="4">
    <source>
        <dbReference type="Proteomes" id="UP000434172"/>
    </source>
</evidence>
<evidence type="ECO:0000313" key="3">
    <source>
        <dbReference type="EMBL" id="KAF0323070.1"/>
    </source>
</evidence>
<dbReference type="InterPro" id="IPR036291">
    <property type="entry name" value="NAD(P)-bd_dom_sf"/>
</dbReference>
<dbReference type="OrthoDB" id="419598at2759"/>
<reference evidence="3 4" key="1">
    <citation type="submission" date="2019-12" db="EMBL/GenBank/DDBJ databases">
        <title>A genome sequence resource for the geographically widespread anthracnose pathogen Colletotrichum asianum.</title>
        <authorList>
            <person name="Meng Y."/>
        </authorList>
    </citation>
    <scope>NUCLEOTIDE SEQUENCE [LARGE SCALE GENOMIC DNA]</scope>
    <source>
        <strain evidence="3 4">ICMP 18580</strain>
    </source>
</reference>
<accession>A0A8H3WB11</accession>
<name>A0A8H3WB11_9PEZI</name>
<feature type="signal peptide" evidence="1">
    <location>
        <begin position="1"/>
        <end position="20"/>
    </location>
</feature>
<protein>
    <submittedName>
        <fullName evidence="3">Nucleoside-diphosphate-sugar epimerase</fullName>
    </submittedName>
</protein>
<dbReference type="Gene3D" id="3.40.50.720">
    <property type="entry name" value="NAD(P)-binding Rossmann-like Domain"/>
    <property type="match status" value="1"/>
</dbReference>
<dbReference type="SUPFAM" id="SSF51735">
    <property type="entry name" value="NAD(P)-binding Rossmann-fold domains"/>
    <property type="match status" value="1"/>
</dbReference>
<evidence type="ECO:0000259" key="2">
    <source>
        <dbReference type="Pfam" id="PF05368"/>
    </source>
</evidence>
<keyword evidence="1" id="KW-0732">Signal</keyword>
<dbReference type="Pfam" id="PF05368">
    <property type="entry name" value="NmrA"/>
    <property type="match status" value="1"/>
</dbReference>
<dbReference type="Proteomes" id="UP000434172">
    <property type="component" value="Unassembled WGS sequence"/>
</dbReference>
<proteinExistence type="predicted"/>
<feature type="domain" description="NmrA-like" evidence="2">
    <location>
        <begin position="99"/>
        <end position="329"/>
    </location>
</feature>
<dbReference type="InterPro" id="IPR051604">
    <property type="entry name" value="Ergot_Alk_Oxidoreductase"/>
</dbReference>
<keyword evidence="4" id="KW-1185">Reference proteome</keyword>
<dbReference type="InterPro" id="IPR008030">
    <property type="entry name" value="NmrA-like"/>
</dbReference>
<dbReference type="PANTHER" id="PTHR43162:SF1">
    <property type="entry name" value="PRESTALK A DIFFERENTIATION PROTEIN A"/>
    <property type="match status" value="1"/>
</dbReference>
<comment type="caution">
    <text evidence="3">The sequence shown here is derived from an EMBL/GenBank/DDBJ whole genome shotgun (WGS) entry which is preliminary data.</text>
</comment>
<feature type="chain" id="PRO_5034585621" evidence="1">
    <location>
        <begin position="21"/>
        <end position="409"/>
    </location>
</feature>
<dbReference type="AlphaFoldDB" id="A0A8H3WB11"/>
<gene>
    <name evidence="3" type="ORF">GQ607_009614</name>
</gene>
<dbReference type="EMBL" id="WOWK01000055">
    <property type="protein sequence ID" value="KAF0323070.1"/>
    <property type="molecule type" value="Genomic_DNA"/>
</dbReference>
<sequence>MVNFAAAALACLAMTPLIGAFPTNSTLLKAAHHNGTHHHVARSNLTAAEHFLEPINGTHHHFTRSNTTLLRDFHHNGTHHSPGFRESPRPKACSENMSEVLVVTSASGRQNAHLLPLLVSSKRFKLRLVSHSEASAEKLRTRYPGAEVVVADLASVDACRELLRGATAVYHAGPSIHSREREMGFNMIDAATAEAREPGSQFRHFVYSSVLGTQHRKLLQHDLKSFVEERLMLSPIPWTILQPTNFMDAYPVAHLSSMENPSMERLWKPNMPNSLIALRDLAEAAAKVLTEREKHFYAQYPLASTLPTTDAEVFEAISKKIGKEVQVNTPTFEKGVENALAMLFGGNSMLCAEGDLRPDVTKDEAERLILFYNRYSLAGNPNVLRWLLGREPTTVEQWVKLQLDEAKLK</sequence>
<organism evidence="3 4">
    <name type="scientific">Colletotrichum asianum</name>
    <dbReference type="NCBI Taxonomy" id="702518"/>
    <lineage>
        <taxon>Eukaryota</taxon>
        <taxon>Fungi</taxon>
        <taxon>Dikarya</taxon>
        <taxon>Ascomycota</taxon>
        <taxon>Pezizomycotina</taxon>
        <taxon>Sordariomycetes</taxon>
        <taxon>Hypocreomycetidae</taxon>
        <taxon>Glomerellales</taxon>
        <taxon>Glomerellaceae</taxon>
        <taxon>Colletotrichum</taxon>
        <taxon>Colletotrichum gloeosporioides species complex</taxon>
    </lineage>
</organism>
<dbReference type="PANTHER" id="PTHR43162">
    <property type="match status" value="1"/>
</dbReference>
<evidence type="ECO:0000256" key="1">
    <source>
        <dbReference type="SAM" id="SignalP"/>
    </source>
</evidence>